<evidence type="ECO:0000313" key="2">
    <source>
        <dbReference type="EMBL" id="KAH3898071.1"/>
    </source>
</evidence>
<organism evidence="2 3">
    <name type="scientific">Dreissena polymorpha</name>
    <name type="common">Zebra mussel</name>
    <name type="synonym">Mytilus polymorpha</name>
    <dbReference type="NCBI Taxonomy" id="45954"/>
    <lineage>
        <taxon>Eukaryota</taxon>
        <taxon>Metazoa</taxon>
        <taxon>Spiralia</taxon>
        <taxon>Lophotrochozoa</taxon>
        <taxon>Mollusca</taxon>
        <taxon>Bivalvia</taxon>
        <taxon>Autobranchia</taxon>
        <taxon>Heteroconchia</taxon>
        <taxon>Euheterodonta</taxon>
        <taxon>Imparidentia</taxon>
        <taxon>Neoheterodontei</taxon>
        <taxon>Myida</taxon>
        <taxon>Dreissenoidea</taxon>
        <taxon>Dreissenidae</taxon>
        <taxon>Dreissena</taxon>
    </lineage>
</organism>
<gene>
    <name evidence="2" type="ORF">DPMN_022268</name>
</gene>
<dbReference type="AlphaFoldDB" id="A0A9D4NND1"/>
<feature type="region of interest" description="Disordered" evidence="1">
    <location>
        <begin position="1"/>
        <end position="20"/>
    </location>
</feature>
<dbReference type="Proteomes" id="UP000828390">
    <property type="component" value="Unassembled WGS sequence"/>
</dbReference>
<keyword evidence="3" id="KW-1185">Reference proteome</keyword>
<protein>
    <submittedName>
        <fullName evidence="2">Uncharacterized protein</fullName>
    </submittedName>
</protein>
<proteinExistence type="predicted"/>
<evidence type="ECO:0000256" key="1">
    <source>
        <dbReference type="SAM" id="MobiDB-lite"/>
    </source>
</evidence>
<feature type="compositionally biased region" description="Polar residues" evidence="1">
    <location>
        <begin position="1"/>
        <end position="12"/>
    </location>
</feature>
<reference evidence="2" key="1">
    <citation type="journal article" date="2019" name="bioRxiv">
        <title>The Genome of the Zebra Mussel, Dreissena polymorpha: A Resource for Invasive Species Research.</title>
        <authorList>
            <person name="McCartney M.A."/>
            <person name="Auch B."/>
            <person name="Kono T."/>
            <person name="Mallez S."/>
            <person name="Zhang Y."/>
            <person name="Obille A."/>
            <person name="Becker A."/>
            <person name="Abrahante J.E."/>
            <person name="Garbe J."/>
            <person name="Badalamenti J.P."/>
            <person name="Herman A."/>
            <person name="Mangelson H."/>
            <person name="Liachko I."/>
            <person name="Sullivan S."/>
            <person name="Sone E.D."/>
            <person name="Koren S."/>
            <person name="Silverstein K.A.T."/>
            <person name="Beckman K.B."/>
            <person name="Gohl D.M."/>
        </authorList>
    </citation>
    <scope>NUCLEOTIDE SEQUENCE</scope>
    <source>
        <strain evidence="2">Duluth1</strain>
        <tissue evidence="2">Whole animal</tissue>
    </source>
</reference>
<name>A0A9D4NND1_DREPO</name>
<evidence type="ECO:0000313" key="3">
    <source>
        <dbReference type="Proteomes" id="UP000828390"/>
    </source>
</evidence>
<dbReference type="EMBL" id="JAIWYP010000001">
    <property type="protein sequence ID" value="KAH3898071.1"/>
    <property type="molecule type" value="Genomic_DNA"/>
</dbReference>
<reference evidence="2" key="2">
    <citation type="submission" date="2020-11" db="EMBL/GenBank/DDBJ databases">
        <authorList>
            <person name="McCartney M.A."/>
            <person name="Auch B."/>
            <person name="Kono T."/>
            <person name="Mallez S."/>
            <person name="Becker A."/>
            <person name="Gohl D.M."/>
            <person name="Silverstein K.A.T."/>
            <person name="Koren S."/>
            <person name="Bechman K.B."/>
            <person name="Herman A."/>
            <person name="Abrahante J.E."/>
            <person name="Garbe J."/>
        </authorList>
    </citation>
    <scope>NUCLEOTIDE SEQUENCE</scope>
    <source>
        <strain evidence="2">Duluth1</strain>
        <tissue evidence="2">Whole animal</tissue>
    </source>
</reference>
<sequence>MATTSTTSLKNHQQNRHAKLKVHRRMFSHGHIILVYRRLNFMTCLRTWTISKRRAIGHMSEDLTQLAGQVDINIVLSLDPRIVRG</sequence>
<accession>A0A9D4NND1</accession>
<comment type="caution">
    <text evidence="2">The sequence shown here is derived from an EMBL/GenBank/DDBJ whole genome shotgun (WGS) entry which is preliminary data.</text>
</comment>